<organism evidence="1 2">
    <name type="scientific">Cinchona calisaya</name>
    <dbReference type="NCBI Taxonomy" id="153742"/>
    <lineage>
        <taxon>Eukaryota</taxon>
        <taxon>Viridiplantae</taxon>
        <taxon>Streptophyta</taxon>
        <taxon>Embryophyta</taxon>
        <taxon>Tracheophyta</taxon>
        <taxon>Spermatophyta</taxon>
        <taxon>Magnoliopsida</taxon>
        <taxon>eudicotyledons</taxon>
        <taxon>Gunneridae</taxon>
        <taxon>Pentapetalae</taxon>
        <taxon>asterids</taxon>
        <taxon>lamiids</taxon>
        <taxon>Gentianales</taxon>
        <taxon>Rubiaceae</taxon>
        <taxon>Cinchonoideae</taxon>
        <taxon>Cinchoneae</taxon>
        <taxon>Cinchona</taxon>
    </lineage>
</organism>
<dbReference type="EMBL" id="JBJUIK010000009">
    <property type="protein sequence ID" value="KAL3517761.1"/>
    <property type="molecule type" value="Genomic_DNA"/>
</dbReference>
<name>A0ABD2ZE73_9GENT</name>
<reference evidence="1 2" key="1">
    <citation type="submission" date="2024-11" db="EMBL/GenBank/DDBJ databases">
        <title>A near-complete genome assembly of Cinchona calisaya.</title>
        <authorList>
            <person name="Lian D.C."/>
            <person name="Zhao X.W."/>
            <person name="Wei L."/>
        </authorList>
    </citation>
    <scope>NUCLEOTIDE SEQUENCE [LARGE SCALE GENOMIC DNA]</scope>
    <source>
        <tissue evidence="1">Nenye</tissue>
    </source>
</reference>
<protein>
    <submittedName>
        <fullName evidence="1">Uncharacterized protein</fullName>
    </submittedName>
</protein>
<gene>
    <name evidence="1" type="ORF">ACH5RR_020350</name>
</gene>
<evidence type="ECO:0000313" key="2">
    <source>
        <dbReference type="Proteomes" id="UP001630127"/>
    </source>
</evidence>
<keyword evidence="2" id="KW-1185">Reference proteome</keyword>
<sequence>MAASSFVETVKTTVNENPVVVYPKTCARPQGPHAQKVLERLTGQHTVPNGANILVVVQSQEMLKLLLIHSGWPEEAAVFALATLPVSFGIFSVSGDAKATVDSFWLA</sequence>
<dbReference type="AlphaFoldDB" id="A0ABD2ZE73"/>
<accession>A0ABD2ZE73</accession>
<evidence type="ECO:0000313" key="1">
    <source>
        <dbReference type="EMBL" id="KAL3517761.1"/>
    </source>
</evidence>
<dbReference type="Proteomes" id="UP001630127">
    <property type="component" value="Unassembled WGS sequence"/>
</dbReference>
<proteinExistence type="predicted"/>
<comment type="caution">
    <text evidence="1">The sequence shown here is derived from an EMBL/GenBank/DDBJ whole genome shotgun (WGS) entry which is preliminary data.</text>
</comment>